<keyword evidence="17" id="KW-1185">Reference proteome</keyword>
<name>H3C0B8_TETNG</name>
<evidence type="ECO:0000259" key="15">
    <source>
        <dbReference type="Pfam" id="PF20645"/>
    </source>
</evidence>
<dbReference type="Pfam" id="PF20645">
    <property type="entry name" value="Rrn7_cyclin_C"/>
    <property type="match status" value="1"/>
</dbReference>
<comment type="similarity">
    <text evidence="2">Belongs to the RRN7/TAF1B family.</text>
</comment>
<reference evidence="16" key="2">
    <citation type="submission" date="2025-08" db="UniProtKB">
        <authorList>
            <consortium name="Ensembl"/>
        </authorList>
    </citation>
    <scope>IDENTIFICATION</scope>
</reference>
<evidence type="ECO:0000256" key="12">
    <source>
        <dbReference type="SAM" id="MobiDB-lite"/>
    </source>
</evidence>
<dbReference type="Pfam" id="PF20644">
    <property type="entry name" value="Rrn7_cyclin_N"/>
    <property type="match status" value="1"/>
</dbReference>
<dbReference type="InParanoid" id="H3C0B8"/>
<keyword evidence="6" id="KW-0862">Zinc</keyword>
<feature type="domain" description="RRN7-type" evidence="13">
    <location>
        <begin position="8"/>
        <end position="39"/>
    </location>
</feature>
<dbReference type="FunCoup" id="H3C0B8">
    <property type="interactions" value="455"/>
</dbReference>
<organism evidence="16 17">
    <name type="scientific">Tetraodon nigroviridis</name>
    <name type="common">Spotted green pufferfish</name>
    <name type="synonym">Chelonodon nigroviridis</name>
    <dbReference type="NCBI Taxonomy" id="99883"/>
    <lineage>
        <taxon>Eukaryota</taxon>
        <taxon>Metazoa</taxon>
        <taxon>Chordata</taxon>
        <taxon>Craniata</taxon>
        <taxon>Vertebrata</taxon>
        <taxon>Euteleostomi</taxon>
        <taxon>Actinopterygii</taxon>
        <taxon>Neopterygii</taxon>
        <taxon>Teleostei</taxon>
        <taxon>Neoteleostei</taxon>
        <taxon>Acanthomorphata</taxon>
        <taxon>Eupercaria</taxon>
        <taxon>Tetraodontiformes</taxon>
        <taxon>Tetradontoidea</taxon>
        <taxon>Tetraodontidae</taxon>
        <taxon>Tetraodon</taxon>
    </lineage>
</organism>
<sequence length="569" mass="64017">MDAEVTAGYREACAQCSAVDWGLSDEGGFYCRTCHSVAERGGGPDVGGASFTPGSSRISTVGRGRKSRTNGPGRAWLLCEGFQFILKVQADALLTLRGQPGLQDRVLWDMWRLYLQKSGRAYTQRAARSPAFRLLHLRHQDQRDPDPPTPPQDSDSSRTAVIDSEGDTSADLLPRCVFPQRVCIVSDSTHLCGGRGQRALSMSTTLALLHLALVWSREALTLSDLLRLVDQGHLPYVHAYERLPDEMKVEGKAAVVFRVESVPSHGAVHREAESLLSLLQLPAFPPISSQSLLHPARLSLRYLLDANLPAQLHPLLCRLMERRGMMDARLHTAAAASPAALPRYDAQAAALIVVAMKLLYGLDDQSEWSPDLTGTGGDRGTEDRGTEDQFSLRRWFRLLHQVLVRAENQRKVDDSRWDREQFRVLRKQWKTSSKPLCLNRRNRCVVMKKKRVAQQLRSCLHKLSAPPAAAQQLRPSSFRFCWGDRGGADGPSFHQKKLPGVLSHPLRGSWYWHPALKPCHPRMCRGHYAQAEATLPHSFKWFLRLFGFLLDIRPPRLYEEVLKVERRLF</sequence>
<keyword evidence="5" id="KW-0863">Zinc-finger</keyword>
<dbReference type="HOGENOM" id="CLU_032815_0_0_1"/>
<dbReference type="GO" id="GO:0008270">
    <property type="term" value="F:zinc ion binding"/>
    <property type="evidence" value="ECO:0007669"/>
    <property type="project" value="UniProtKB-KW"/>
</dbReference>
<comment type="subcellular location">
    <subcellularLocation>
        <location evidence="1">Nucleus</location>
        <location evidence="1">Nucleolus</location>
    </subcellularLocation>
</comment>
<reference evidence="16" key="3">
    <citation type="submission" date="2025-09" db="UniProtKB">
        <authorList>
            <consortium name="Ensembl"/>
        </authorList>
    </citation>
    <scope>IDENTIFICATION</scope>
</reference>
<keyword evidence="4" id="KW-0479">Metal-binding</keyword>
<accession>H3C0B8</accession>
<keyword evidence="9" id="KW-0804">Transcription</keyword>
<evidence type="ECO:0000256" key="9">
    <source>
        <dbReference type="ARBA" id="ARBA00023163"/>
    </source>
</evidence>
<dbReference type="PANTHER" id="PTHR31576">
    <property type="entry name" value="TATA BOX-BINDING PROTEIN-ASSOCIATED FACTOR RNA POLYMERASE I SUBUNIT B"/>
    <property type="match status" value="1"/>
</dbReference>
<dbReference type="InterPro" id="IPR021752">
    <property type="entry name" value="TF_Rrn7_Zf"/>
</dbReference>
<dbReference type="AlphaFoldDB" id="H3C0B8"/>
<evidence type="ECO:0000256" key="2">
    <source>
        <dbReference type="ARBA" id="ARBA00006899"/>
    </source>
</evidence>
<dbReference type="OMA" id="SFRFCWG"/>
<dbReference type="InterPro" id="IPR048540">
    <property type="entry name" value="Rrn7_cyclin_N"/>
</dbReference>
<dbReference type="PANTHER" id="PTHR31576:SF2">
    <property type="entry name" value="TATA BOX-BINDING PROTEIN-ASSOCIATED FACTOR RNA POLYMERASE I SUBUNIT B"/>
    <property type="match status" value="1"/>
</dbReference>
<evidence type="ECO:0000256" key="4">
    <source>
        <dbReference type="ARBA" id="ARBA00022723"/>
    </source>
</evidence>
<dbReference type="GO" id="GO:0042790">
    <property type="term" value="P:nucleolar large rRNA transcription by RNA polymerase I"/>
    <property type="evidence" value="ECO:0007669"/>
    <property type="project" value="TreeGrafter"/>
</dbReference>
<evidence type="ECO:0000256" key="11">
    <source>
        <dbReference type="ARBA" id="ARBA00032500"/>
    </source>
</evidence>
<evidence type="ECO:0000256" key="6">
    <source>
        <dbReference type="ARBA" id="ARBA00022833"/>
    </source>
</evidence>
<keyword evidence="10" id="KW-0539">Nucleus</keyword>
<keyword evidence="8" id="KW-0238">DNA-binding</keyword>
<evidence type="ECO:0000259" key="13">
    <source>
        <dbReference type="Pfam" id="PF11781"/>
    </source>
</evidence>
<reference evidence="17" key="1">
    <citation type="journal article" date="2004" name="Nature">
        <title>Genome duplication in the teleost fish Tetraodon nigroviridis reveals the early vertebrate proto-karyotype.</title>
        <authorList>
            <person name="Jaillon O."/>
            <person name="Aury J.-M."/>
            <person name="Brunet F."/>
            <person name="Petit J.-L."/>
            <person name="Stange-Thomann N."/>
            <person name="Mauceli E."/>
            <person name="Bouneau L."/>
            <person name="Fischer C."/>
            <person name="Ozouf-Costaz C."/>
            <person name="Bernot A."/>
            <person name="Nicaud S."/>
            <person name="Jaffe D."/>
            <person name="Fisher S."/>
            <person name="Lutfalla G."/>
            <person name="Dossat C."/>
            <person name="Segurens B."/>
            <person name="Dasilva C."/>
            <person name="Salanoubat M."/>
            <person name="Levy M."/>
            <person name="Boudet N."/>
            <person name="Castellano S."/>
            <person name="Anthouard V."/>
            <person name="Jubin C."/>
            <person name="Castelli V."/>
            <person name="Katinka M."/>
            <person name="Vacherie B."/>
            <person name="Biemont C."/>
            <person name="Skalli Z."/>
            <person name="Cattolico L."/>
            <person name="Poulain J."/>
            <person name="De Berardinis V."/>
            <person name="Cruaud C."/>
            <person name="Duprat S."/>
            <person name="Brottier P."/>
            <person name="Coutanceau J.-P."/>
            <person name="Gouzy J."/>
            <person name="Parra G."/>
            <person name="Lardier G."/>
            <person name="Chapple C."/>
            <person name="McKernan K.J."/>
            <person name="McEwan P."/>
            <person name="Bosak S."/>
            <person name="Kellis M."/>
            <person name="Volff J.-N."/>
            <person name="Guigo R."/>
            <person name="Zody M.C."/>
            <person name="Mesirov J."/>
            <person name="Lindblad-Toh K."/>
            <person name="Birren B."/>
            <person name="Nusbaum C."/>
            <person name="Kahn D."/>
            <person name="Robinson-Rechavi M."/>
            <person name="Laudet V."/>
            <person name="Schachter V."/>
            <person name="Quetier F."/>
            <person name="Saurin W."/>
            <person name="Scarpelli C."/>
            <person name="Wincker P."/>
            <person name="Lander E.S."/>
            <person name="Weissenbach J."/>
            <person name="Roest Crollius H."/>
        </authorList>
    </citation>
    <scope>NUCLEOTIDE SEQUENCE [LARGE SCALE GENOMIC DNA]</scope>
</reference>
<dbReference type="InterPro" id="IPR048538">
    <property type="entry name" value="Rrn7_cyclin_C"/>
</dbReference>
<evidence type="ECO:0000256" key="1">
    <source>
        <dbReference type="ARBA" id="ARBA00004604"/>
    </source>
</evidence>
<evidence type="ECO:0000259" key="14">
    <source>
        <dbReference type="Pfam" id="PF20644"/>
    </source>
</evidence>
<protein>
    <recommendedName>
        <fullName evidence="3">TATA box-binding protein-associated factor RNA polymerase I subunit B</fullName>
    </recommendedName>
    <alternativeName>
        <fullName evidence="11">TATA box-binding protein-associated factor 1B</fullName>
    </alternativeName>
</protein>
<feature type="region of interest" description="Disordered" evidence="12">
    <location>
        <begin position="45"/>
        <end position="67"/>
    </location>
</feature>
<keyword evidence="7" id="KW-0805">Transcription regulation</keyword>
<evidence type="ECO:0000256" key="10">
    <source>
        <dbReference type="ARBA" id="ARBA00023242"/>
    </source>
</evidence>
<dbReference type="Ensembl" id="ENSTNIT00000003723.1">
    <property type="protein sequence ID" value="ENSTNIP00000001684.1"/>
    <property type="gene ID" value="ENSTNIG00000002507.1"/>
</dbReference>
<evidence type="ECO:0000313" key="17">
    <source>
        <dbReference type="Proteomes" id="UP000007303"/>
    </source>
</evidence>
<feature type="domain" description="Rrn7/TAF1B C-terminal cyclin" evidence="15">
    <location>
        <begin position="261"/>
        <end position="463"/>
    </location>
</feature>
<dbReference type="GeneTree" id="ENSGT00440000033827"/>
<dbReference type="GO" id="GO:0070860">
    <property type="term" value="C:RNA polymerase I core factor complex"/>
    <property type="evidence" value="ECO:0007669"/>
    <property type="project" value="InterPro"/>
</dbReference>
<evidence type="ECO:0000256" key="7">
    <source>
        <dbReference type="ARBA" id="ARBA00023015"/>
    </source>
</evidence>
<evidence type="ECO:0000256" key="8">
    <source>
        <dbReference type="ARBA" id="ARBA00023125"/>
    </source>
</evidence>
<dbReference type="STRING" id="99883.ENSTNIP00000001684"/>
<proteinExistence type="inferred from homology"/>
<feature type="domain" description="Rrn7/TAF1B N-terminal cyclin" evidence="14">
    <location>
        <begin position="82"/>
        <end position="244"/>
    </location>
</feature>
<dbReference type="GO" id="GO:0005668">
    <property type="term" value="C:RNA polymerase transcription factor SL1 complex"/>
    <property type="evidence" value="ECO:0007669"/>
    <property type="project" value="TreeGrafter"/>
</dbReference>
<feature type="region of interest" description="Disordered" evidence="12">
    <location>
        <begin position="139"/>
        <end position="161"/>
    </location>
</feature>
<evidence type="ECO:0000313" key="16">
    <source>
        <dbReference type="Ensembl" id="ENSTNIP00000001684.1"/>
    </source>
</evidence>
<dbReference type="InterPro" id="IPR033599">
    <property type="entry name" value="TAF1B/Rrn7"/>
</dbReference>
<dbReference type="GO" id="GO:0001164">
    <property type="term" value="F:RNA polymerase I core promoter sequence-specific DNA binding"/>
    <property type="evidence" value="ECO:0007669"/>
    <property type="project" value="InterPro"/>
</dbReference>
<evidence type="ECO:0000256" key="3">
    <source>
        <dbReference type="ARBA" id="ARBA00018994"/>
    </source>
</evidence>
<evidence type="ECO:0000256" key="5">
    <source>
        <dbReference type="ARBA" id="ARBA00022771"/>
    </source>
</evidence>
<dbReference type="Proteomes" id="UP000007303">
    <property type="component" value="Unassembled WGS sequence"/>
</dbReference>
<dbReference type="Pfam" id="PF11781">
    <property type="entry name" value="Zn_ribbon_RRN7"/>
    <property type="match status" value="1"/>
</dbReference>